<evidence type="ECO:0000313" key="9">
    <source>
        <dbReference type="Proteomes" id="UP000280792"/>
    </source>
</evidence>
<keyword evidence="5" id="KW-1133">Transmembrane helix</keyword>
<dbReference type="SMART" id="SM00304">
    <property type="entry name" value="HAMP"/>
    <property type="match status" value="2"/>
</dbReference>
<dbReference type="PROSITE" id="PS50885">
    <property type="entry name" value="HAMP"/>
    <property type="match status" value="1"/>
</dbReference>
<reference evidence="8 9" key="1">
    <citation type="submission" date="2018-08" db="EMBL/GenBank/DDBJ databases">
        <authorList>
            <person name="Khan S.A."/>
        </authorList>
    </citation>
    <scope>NUCLEOTIDE SEQUENCE [LARGE SCALE GENOMIC DNA]</scope>
    <source>
        <strain evidence="8 9">GTF-13</strain>
    </source>
</reference>
<dbReference type="CDD" id="cd11386">
    <property type="entry name" value="MCP_signal"/>
    <property type="match status" value="1"/>
</dbReference>
<proteinExistence type="inferred from homology"/>
<name>A0A3P3VTA4_9GAMM</name>
<evidence type="ECO:0000313" key="8">
    <source>
        <dbReference type="EMBL" id="RRJ83993.1"/>
    </source>
</evidence>
<dbReference type="GO" id="GO:0007165">
    <property type="term" value="P:signal transduction"/>
    <property type="evidence" value="ECO:0007669"/>
    <property type="project" value="UniProtKB-KW"/>
</dbReference>
<protein>
    <submittedName>
        <fullName evidence="8">Methyl-accepting chemotaxis protein</fullName>
    </submittedName>
</protein>
<evidence type="ECO:0000256" key="5">
    <source>
        <dbReference type="SAM" id="Phobius"/>
    </source>
</evidence>
<dbReference type="EMBL" id="QWEZ01000001">
    <property type="protein sequence ID" value="RRJ83993.1"/>
    <property type="molecule type" value="Genomic_DNA"/>
</dbReference>
<dbReference type="InterPro" id="IPR003660">
    <property type="entry name" value="HAMP_dom"/>
</dbReference>
<evidence type="ECO:0000256" key="1">
    <source>
        <dbReference type="ARBA" id="ARBA00004370"/>
    </source>
</evidence>
<feature type="domain" description="Methyl-accepting transducer" evidence="6">
    <location>
        <begin position="410"/>
        <end position="646"/>
    </location>
</feature>
<keyword evidence="5" id="KW-0812">Transmembrane</keyword>
<dbReference type="FunFam" id="1.10.287.950:FF:000001">
    <property type="entry name" value="Methyl-accepting chemotaxis sensory transducer"/>
    <property type="match status" value="1"/>
</dbReference>
<comment type="caution">
    <text evidence="8">The sequence shown here is derived from an EMBL/GenBank/DDBJ whole genome shotgun (WGS) entry which is preliminary data.</text>
</comment>
<keyword evidence="5" id="KW-0472">Membrane</keyword>
<reference evidence="8 9" key="2">
    <citation type="submission" date="2018-12" db="EMBL/GenBank/DDBJ databases">
        <title>Simiduia agarivorans gen. nov., sp. nov., a marine, agarolytic bacterium isolated from shallow coastal water from Keelung, Taiwan.</title>
        <authorList>
            <person name="Shieh W.Y."/>
        </authorList>
    </citation>
    <scope>NUCLEOTIDE SEQUENCE [LARGE SCALE GENOMIC DNA]</scope>
    <source>
        <strain evidence="8 9">GTF-13</strain>
    </source>
</reference>
<evidence type="ECO:0000256" key="2">
    <source>
        <dbReference type="ARBA" id="ARBA00023224"/>
    </source>
</evidence>
<keyword evidence="2 4" id="KW-0807">Transducer</keyword>
<sequence length="682" mass="73260">MKISKKLGGGYLLMVLMVILCTSAGLYGVNRLSSLLDFITGPAWDTADGAMEGSIGIEAEMIGVGLAISGQADTSVAMAIIDEGTATAKEALGRMINAGLLNDADIETLNRQQSAFNRAQDELLSSHQQFAGADQALRNSFSAFQALMVQAEELGDSAVESLENNPNQLTSWNSGLAEKWSAADGGMETQIEMLSRFFYYQSLIELLDPSKTASEKSIREGLSDSLEGLREKVGEIAIHPLFMQEQVASGQFQGQDFASSIKTALDQHERDSQAAIDAFESFRTANVQYQQIAAELLDTIGVIEESADSKVEGQLGAVTSAKTISFSLMLIALAVSIILAAAVMYFVVREIIHAIEGMSYASTQIADGDLTIQMCRPGQNATNDELAQLNHNMGRMADGLRDTISQVATTSSMLASQAEELSMVANETKDSVLEQQKRTTSVASAITEMTASSREVAENTVSAKESAERAQEVSLQGREVVDETVTTIRSLATKVSETANVIEVLTQDSEKIGKVLDVIRGIAEQTNLLALNAAIEAARAGEQGRGFAVVADEVRTLAQRTQESTQEIQTVIQGLQQRTQQAHEAMRSSEAQVDESTSRVTKTGEALNRIAAEVELINEQNTQIAAAMCQQEAATEEINLSVIDIDNQASQAVSAVNQTSESSRELARQAGTLQDLVARFKI</sequence>
<comment type="subcellular location">
    <subcellularLocation>
        <location evidence="1">Membrane</location>
    </subcellularLocation>
</comment>
<feature type="domain" description="HAMP" evidence="7">
    <location>
        <begin position="349"/>
        <end position="405"/>
    </location>
</feature>
<accession>A0A3P3VTA4</accession>
<dbReference type="CDD" id="cd06225">
    <property type="entry name" value="HAMP"/>
    <property type="match status" value="1"/>
</dbReference>
<dbReference type="PROSITE" id="PS50111">
    <property type="entry name" value="CHEMOTAXIS_TRANSDUC_2"/>
    <property type="match status" value="1"/>
</dbReference>
<organism evidence="8 9">
    <name type="scientific">Aestuariirhabdus litorea</name>
    <dbReference type="NCBI Taxonomy" id="2528527"/>
    <lineage>
        <taxon>Bacteria</taxon>
        <taxon>Pseudomonadati</taxon>
        <taxon>Pseudomonadota</taxon>
        <taxon>Gammaproteobacteria</taxon>
        <taxon>Oceanospirillales</taxon>
        <taxon>Aestuariirhabdaceae</taxon>
        <taxon>Aestuariirhabdus</taxon>
    </lineage>
</organism>
<dbReference type="AlphaFoldDB" id="A0A3P3VTA4"/>
<dbReference type="Proteomes" id="UP000280792">
    <property type="component" value="Unassembled WGS sequence"/>
</dbReference>
<evidence type="ECO:0000259" key="6">
    <source>
        <dbReference type="PROSITE" id="PS50111"/>
    </source>
</evidence>
<dbReference type="Gene3D" id="1.10.287.950">
    <property type="entry name" value="Methyl-accepting chemotaxis protein"/>
    <property type="match status" value="1"/>
</dbReference>
<feature type="transmembrane region" description="Helical" evidence="5">
    <location>
        <begin position="12"/>
        <end position="29"/>
    </location>
</feature>
<dbReference type="PANTHER" id="PTHR32089">
    <property type="entry name" value="METHYL-ACCEPTING CHEMOTAXIS PROTEIN MCPB"/>
    <property type="match status" value="1"/>
</dbReference>
<comment type="similarity">
    <text evidence="3">Belongs to the methyl-accepting chemotaxis (MCP) protein family.</text>
</comment>
<evidence type="ECO:0000259" key="7">
    <source>
        <dbReference type="PROSITE" id="PS50885"/>
    </source>
</evidence>
<gene>
    <name evidence="8" type="ORF">D0544_02415</name>
</gene>
<dbReference type="SMART" id="SM00283">
    <property type="entry name" value="MA"/>
    <property type="match status" value="1"/>
</dbReference>
<dbReference type="PANTHER" id="PTHR32089:SF120">
    <property type="entry name" value="METHYL-ACCEPTING CHEMOTAXIS PROTEIN TLPQ"/>
    <property type="match status" value="1"/>
</dbReference>
<evidence type="ECO:0000256" key="4">
    <source>
        <dbReference type="PROSITE-ProRule" id="PRU00284"/>
    </source>
</evidence>
<dbReference type="RefSeq" id="WP_125014419.1">
    <property type="nucleotide sequence ID" value="NZ_QWEZ01000001.1"/>
</dbReference>
<feature type="transmembrane region" description="Helical" evidence="5">
    <location>
        <begin position="324"/>
        <end position="348"/>
    </location>
</feature>
<dbReference type="Pfam" id="PF00015">
    <property type="entry name" value="MCPsignal"/>
    <property type="match status" value="1"/>
</dbReference>
<evidence type="ECO:0000256" key="3">
    <source>
        <dbReference type="ARBA" id="ARBA00029447"/>
    </source>
</evidence>
<dbReference type="SUPFAM" id="SSF58104">
    <property type="entry name" value="Methyl-accepting chemotaxis protein (MCP) signaling domain"/>
    <property type="match status" value="1"/>
</dbReference>
<dbReference type="GO" id="GO:0016020">
    <property type="term" value="C:membrane"/>
    <property type="evidence" value="ECO:0007669"/>
    <property type="project" value="UniProtKB-SubCell"/>
</dbReference>
<dbReference type="InterPro" id="IPR004089">
    <property type="entry name" value="MCPsignal_dom"/>
</dbReference>
<keyword evidence="9" id="KW-1185">Reference proteome</keyword>
<dbReference type="GO" id="GO:0006935">
    <property type="term" value="P:chemotaxis"/>
    <property type="evidence" value="ECO:0007669"/>
    <property type="project" value="UniProtKB-ARBA"/>
</dbReference>